<accession>A0ABV4K182</accession>
<proteinExistence type="predicted"/>
<dbReference type="RefSeq" id="WP_371386221.1">
    <property type="nucleotide sequence ID" value="NZ_JBGLYH010000017.1"/>
</dbReference>
<keyword evidence="2" id="KW-0732">Signal</keyword>
<evidence type="ECO:0000259" key="3">
    <source>
        <dbReference type="Pfam" id="PF07589"/>
    </source>
</evidence>
<keyword evidence="1" id="KW-1133">Transmembrane helix</keyword>
<sequence length="271" mass="28870">MKKLFMYFALALTVLAMPVMAQATDIYGWTLDLSAYGGNTFTNIDQLSVYGYGDIDQSYGGDGVLNSGDPFSVSSMLYNVAYTDGNGVYHNNPDWGGGKELFFASDNLAGIVTNVTATNFDYVYQSGDVTLYFGDSNNLAGSTALATMSLSWGLGNSTNVNLGGAALSGPTDMGIQFLTAVLANGLISFDTTDYPELAAAYPWLSTFFTFDLSNNLNTNVVPLVINDEGFTARVTTGGDITLVATPEPSTFLILGFGLLGLVGFRRKFKKA</sequence>
<dbReference type="NCBIfam" id="TIGR02595">
    <property type="entry name" value="PEP_CTERM"/>
    <property type="match status" value="1"/>
</dbReference>
<comment type="caution">
    <text evidence="4">The sequence shown here is derived from an EMBL/GenBank/DDBJ whole genome shotgun (WGS) entry which is preliminary data.</text>
</comment>
<feature type="chain" id="PRO_5047026679" evidence="2">
    <location>
        <begin position="22"/>
        <end position="271"/>
    </location>
</feature>
<keyword evidence="1" id="KW-0812">Transmembrane</keyword>
<dbReference type="EMBL" id="JBGLYH010000017">
    <property type="protein sequence ID" value="MEZ7196696.1"/>
    <property type="molecule type" value="Genomic_DNA"/>
</dbReference>
<organism evidence="4 5">
    <name type="scientific">Pseudodesulfovibrio karagichevae</name>
    <dbReference type="NCBI Taxonomy" id="3239305"/>
    <lineage>
        <taxon>Bacteria</taxon>
        <taxon>Pseudomonadati</taxon>
        <taxon>Thermodesulfobacteriota</taxon>
        <taxon>Desulfovibrionia</taxon>
        <taxon>Desulfovibrionales</taxon>
        <taxon>Desulfovibrionaceae</taxon>
    </lineage>
</organism>
<name>A0ABV4K182_9BACT</name>
<feature type="transmembrane region" description="Helical" evidence="1">
    <location>
        <begin position="248"/>
        <end position="264"/>
    </location>
</feature>
<dbReference type="Pfam" id="PF07589">
    <property type="entry name" value="PEP-CTERM"/>
    <property type="match status" value="1"/>
</dbReference>
<evidence type="ECO:0000256" key="2">
    <source>
        <dbReference type="SAM" id="SignalP"/>
    </source>
</evidence>
<feature type="signal peptide" evidence="2">
    <location>
        <begin position="1"/>
        <end position="21"/>
    </location>
</feature>
<evidence type="ECO:0000256" key="1">
    <source>
        <dbReference type="SAM" id="Phobius"/>
    </source>
</evidence>
<protein>
    <submittedName>
        <fullName evidence="4">PEP-CTERM sorting domain-containing protein</fullName>
    </submittedName>
</protein>
<reference evidence="4 5" key="1">
    <citation type="submission" date="2024-08" db="EMBL/GenBank/DDBJ databases">
        <title>Sulfate-reducing bacteria isolated from formation water of the oil field in Kazakhstan and description of Pseudodesulfovibrio sp.</title>
        <authorList>
            <person name="Bidzhieva S.K."/>
            <person name="Tourova T.P."/>
            <person name="Grouzdev D.S."/>
            <person name="Beletsky A.V."/>
            <person name="Sokolova D.S."/>
            <person name="Samigullina S.R."/>
            <person name="Poltaraus A.B."/>
            <person name="Avtukh A.N."/>
            <person name="Tereshina V.M."/>
            <person name="Zhaparov N.S."/>
            <person name="Mardanov A.V."/>
            <person name="Nazina T.N."/>
        </authorList>
    </citation>
    <scope>NUCLEOTIDE SEQUENCE [LARGE SCALE GENOMIC DNA]</scope>
    <source>
        <strain evidence="4 5">9FUS</strain>
    </source>
</reference>
<keyword evidence="5" id="KW-1185">Reference proteome</keyword>
<dbReference type="InterPro" id="IPR013424">
    <property type="entry name" value="Ice-binding_C"/>
</dbReference>
<dbReference type="Proteomes" id="UP001568698">
    <property type="component" value="Unassembled WGS sequence"/>
</dbReference>
<evidence type="ECO:0000313" key="5">
    <source>
        <dbReference type="Proteomes" id="UP001568698"/>
    </source>
</evidence>
<evidence type="ECO:0000313" key="4">
    <source>
        <dbReference type="EMBL" id="MEZ7196696.1"/>
    </source>
</evidence>
<keyword evidence="1" id="KW-0472">Membrane</keyword>
<gene>
    <name evidence="4" type="ORF">AB6M95_08055</name>
</gene>
<feature type="domain" description="Ice-binding protein C-terminal" evidence="3">
    <location>
        <begin position="244"/>
        <end position="267"/>
    </location>
</feature>